<dbReference type="GeneID" id="25294867"/>
<dbReference type="EMBL" id="KN847479">
    <property type="protein sequence ID" value="KIX03244.1"/>
    <property type="molecule type" value="Genomic_DNA"/>
</dbReference>
<organism evidence="3 4">
    <name type="scientific">Rhinocladiella mackenziei CBS 650.93</name>
    <dbReference type="NCBI Taxonomy" id="1442369"/>
    <lineage>
        <taxon>Eukaryota</taxon>
        <taxon>Fungi</taxon>
        <taxon>Dikarya</taxon>
        <taxon>Ascomycota</taxon>
        <taxon>Pezizomycotina</taxon>
        <taxon>Eurotiomycetes</taxon>
        <taxon>Chaetothyriomycetidae</taxon>
        <taxon>Chaetothyriales</taxon>
        <taxon>Herpotrichiellaceae</taxon>
        <taxon>Rhinocladiella</taxon>
    </lineage>
</organism>
<feature type="compositionally biased region" description="Low complexity" evidence="1">
    <location>
        <begin position="567"/>
        <end position="579"/>
    </location>
</feature>
<dbReference type="HOGENOM" id="CLU_032657_0_0_1"/>
<accession>A0A0D2IBQ0</accession>
<evidence type="ECO:0000313" key="4">
    <source>
        <dbReference type="Proteomes" id="UP000053617"/>
    </source>
</evidence>
<feature type="compositionally biased region" description="Polar residues" evidence="1">
    <location>
        <begin position="220"/>
        <end position="240"/>
    </location>
</feature>
<protein>
    <submittedName>
        <fullName evidence="3">Uncharacterized protein</fullName>
    </submittedName>
</protein>
<proteinExistence type="predicted"/>
<evidence type="ECO:0000256" key="2">
    <source>
        <dbReference type="SAM" id="Phobius"/>
    </source>
</evidence>
<dbReference type="RefSeq" id="XP_013270380.1">
    <property type="nucleotide sequence ID" value="XM_013414926.1"/>
</dbReference>
<feature type="compositionally biased region" description="Basic and acidic residues" evidence="1">
    <location>
        <begin position="241"/>
        <end position="251"/>
    </location>
</feature>
<gene>
    <name evidence="3" type="ORF">Z518_06796</name>
</gene>
<feature type="compositionally biased region" description="Basic and acidic residues" evidence="1">
    <location>
        <begin position="204"/>
        <end position="213"/>
    </location>
</feature>
<feature type="transmembrane region" description="Helical" evidence="2">
    <location>
        <begin position="148"/>
        <end position="167"/>
    </location>
</feature>
<dbReference type="OrthoDB" id="5422688at2759"/>
<sequence length="616" mass="69181">MAEQTVTSSWAPWEAVYQWAPFKIDALGLVTLLGAEEINAAVGRLVRSAYLEYLPMLGAFVIAGDRFTEKAAGFNLYNITQGIHTTDLAAWLTRWMLSQNFEVTRSYVVWTVTPPKSRRNEIITSFIISFVFNGFLIAMTVLSRDWYGFANALAMVVSVVVRTYVLGQQRAAVDAMIDEAISHSTKTIEEGSYEARRLEWKDWKDQRKQERKSATRNRKTNVNTVAATGKNPSIQSNFSADHSDEAKEPAAKGEGSPPMRPNPRHFSNVWKGDEVKVLIIQTDSKAVTFSMPKELLKPPSVFIEGPNLLHPQRYVLVRSIGWAVFAVHIVAIGMADLASQMYTVALLVLPTILLVLKLGCDDSRWKPTIHEWMKSSFGRPTPSRTNEADENAMSDGFVKKRECWIGSRLRAEIYEWPASYEFKEVGEGKDKKWISRVPESEKDRSKKRQDLYAWLALAPDEEESMDKWDLFPHIREDDKSWWYTYKKKKNCLTRNPHMGPQLIRAADGSKAADGDIDDLHRGYNKPGRTSTFNFVDDPATGHKHTVPRRPSVMDSSAFPAISDHEAANANSENSCNAESQPEVPPEDGLTGSGDGDASPRITPATKQSTSNAKKEN</sequence>
<dbReference type="VEuPathDB" id="FungiDB:Z518_06796"/>
<keyword evidence="4" id="KW-1185">Reference proteome</keyword>
<feature type="transmembrane region" description="Helical" evidence="2">
    <location>
        <begin position="315"/>
        <end position="335"/>
    </location>
</feature>
<evidence type="ECO:0000256" key="1">
    <source>
        <dbReference type="SAM" id="MobiDB-lite"/>
    </source>
</evidence>
<name>A0A0D2IBQ0_9EURO</name>
<dbReference type="Proteomes" id="UP000053617">
    <property type="component" value="Unassembled WGS sequence"/>
</dbReference>
<feature type="compositionally biased region" description="Polar residues" evidence="1">
    <location>
        <begin position="604"/>
        <end position="616"/>
    </location>
</feature>
<feature type="region of interest" description="Disordered" evidence="1">
    <location>
        <begin position="204"/>
        <end position="264"/>
    </location>
</feature>
<feature type="transmembrane region" description="Helical" evidence="2">
    <location>
        <begin position="122"/>
        <end position="142"/>
    </location>
</feature>
<keyword evidence="2" id="KW-1133">Transmembrane helix</keyword>
<dbReference type="AlphaFoldDB" id="A0A0D2IBQ0"/>
<keyword evidence="2" id="KW-0812">Transmembrane</keyword>
<evidence type="ECO:0000313" key="3">
    <source>
        <dbReference type="EMBL" id="KIX03244.1"/>
    </source>
</evidence>
<reference evidence="3 4" key="1">
    <citation type="submission" date="2015-01" db="EMBL/GenBank/DDBJ databases">
        <title>The Genome Sequence of Rhinocladiella mackenzie CBS 650.93.</title>
        <authorList>
            <consortium name="The Broad Institute Genomics Platform"/>
            <person name="Cuomo C."/>
            <person name="de Hoog S."/>
            <person name="Gorbushina A."/>
            <person name="Stielow B."/>
            <person name="Teixiera M."/>
            <person name="Abouelleil A."/>
            <person name="Chapman S.B."/>
            <person name="Priest M."/>
            <person name="Young S.K."/>
            <person name="Wortman J."/>
            <person name="Nusbaum C."/>
            <person name="Birren B."/>
        </authorList>
    </citation>
    <scope>NUCLEOTIDE SEQUENCE [LARGE SCALE GENOMIC DNA]</scope>
    <source>
        <strain evidence="3 4">CBS 650.93</strain>
    </source>
</reference>
<feature type="region of interest" description="Disordered" evidence="1">
    <location>
        <begin position="521"/>
        <end position="616"/>
    </location>
</feature>
<feature type="transmembrane region" description="Helical" evidence="2">
    <location>
        <begin position="341"/>
        <end position="360"/>
    </location>
</feature>
<keyword evidence="2" id="KW-0472">Membrane</keyword>